<gene>
    <name evidence="2" type="ORF">L6637_38430</name>
</gene>
<evidence type="ECO:0000313" key="3">
    <source>
        <dbReference type="Proteomes" id="UP001139012"/>
    </source>
</evidence>
<evidence type="ECO:0000256" key="1">
    <source>
        <dbReference type="SAM" id="MobiDB-lite"/>
    </source>
</evidence>
<accession>A0ABS9M0N6</accession>
<dbReference type="Proteomes" id="UP001139012">
    <property type="component" value="Unassembled WGS sequence"/>
</dbReference>
<reference evidence="2" key="1">
    <citation type="submission" date="2022-01" db="EMBL/GenBank/DDBJ databases">
        <title>Genome sequnece data of strain Bradyrhizobium sp. nov.</title>
        <authorList>
            <person name="Zhang J."/>
        </authorList>
    </citation>
    <scope>NUCLEOTIDE SEQUENCE</scope>
    <source>
        <strain evidence="2">WYCCWR 12774</strain>
    </source>
</reference>
<dbReference type="RefSeq" id="WP_237874021.1">
    <property type="nucleotide sequence ID" value="NZ_JAKLUA010000025.1"/>
</dbReference>
<dbReference type="EMBL" id="JAKLUA010000025">
    <property type="protein sequence ID" value="MCG2672820.1"/>
    <property type="molecule type" value="Genomic_DNA"/>
</dbReference>
<protein>
    <submittedName>
        <fullName evidence="2">Uncharacterized protein</fullName>
    </submittedName>
</protein>
<comment type="caution">
    <text evidence="2">The sequence shown here is derived from an EMBL/GenBank/DDBJ whole genome shotgun (WGS) entry which is preliminary data.</text>
</comment>
<name>A0ABS9M0N6_9BRAD</name>
<sequence>MQRINISKSIARDPIEKSLCLRYEEVLALREAVRKASSTSTMKRLRRSGNKKAGVNSK</sequence>
<feature type="region of interest" description="Disordered" evidence="1">
    <location>
        <begin position="36"/>
        <end position="58"/>
    </location>
</feature>
<keyword evidence="3" id="KW-1185">Reference proteome</keyword>
<proteinExistence type="predicted"/>
<evidence type="ECO:0000313" key="2">
    <source>
        <dbReference type="EMBL" id="MCG2672820.1"/>
    </source>
</evidence>
<organism evidence="2 3">
    <name type="scientific">Bradyrhizobium zhengyangense</name>
    <dbReference type="NCBI Taxonomy" id="2911009"/>
    <lineage>
        <taxon>Bacteria</taxon>
        <taxon>Pseudomonadati</taxon>
        <taxon>Pseudomonadota</taxon>
        <taxon>Alphaproteobacteria</taxon>
        <taxon>Hyphomicrobiales</taxon>
        <taxon>Nitrobacteraceae</taxon>
        <taxon>Bradyrhizobium</taxon>
    </lineage>
</organism>